<accession>A0ABS1VQY2</accession>
<feature type="DNA-binding region" description="H-T-H motif" evidence="4">
    <location>
        <begin position="36"/>
        <end position="55"/>
    </location>
</feature>
<evidence type="ECO:0000256" key="4">
    <source>
        <dbReference type="PROSITE-ProRule" id="PRU00335"/>
    </source>
</evidence>
<evidence type="ECO:0000313" key="7">
    <source>
        <dbReference type="Proteomes" id="UP000598996"/>
    </source>
</evidence>
<comment type="caution">
    <text evidence="6">The sequence shown here is derived from an EMBL/GenBank/DDBJ whole genome shotgun (WGS) entry which is preliminary data.</text>
</comment>
<dbReference type="InterPro" id="IPR050109">
    <property type="entry name" value="HTH-type_TetR-like_transc_reg"/>
</dbReference>
<dbReference type="Pfam" id="PF00440">
    <property type="entry name" value="TetR_N"/>
    <property type="match status" value="1"/>
</dbReference>
<gene>
    <name evidence="6" type="ORF">JKJ07_16810</name>
</gene>
<dbReference type="SUPFAM" id="SSF46689">
    <property type="entry name" value="Homeodomain-like"/>
    <property type="match status" value="1"/>
</dbReference>
<organism evidence="6 7">
    <name type="scientific">Paractinoplanes lichenicola</name>
    <dbReference type="NCBI Taxonomy" id="2802976"/>
    <lineage>
        <taxon>Bacteria</taxon>
        <taxon>Bacillati</taxon>
        <taxon>Actinomycetota</taxon>
        <taxon>Actinomycetes</taxon>
        <taxon>Micromonosporales</taxon>
        <taxon>Micromonosporaceae</taxon>
        <taxon>Paractinoplanes</taxon>
    </lineage>
</organism>
<evidence type="ECO:0000259" key="5">
    <source>
        <dbReference type="PROSITE" id="PS50977"/>
    </source>
</evidence>
<protein>
    <submittedName>
        <fullName evidence="6">TetR/AcrR family transcriptional regulator</fullName>
    </submittedName>
</protein>
<feature type="domain" description="HTH tetR-type" evidence="5">
    <location>
        <begin position="13"/>
        <end position="73"/>
    </location>
</feature>
<dbReference type="PRINTS" id="PR00455">
    <property type="entry name" value="HTHTETR"/>
</dbReference>
<dbReference type="RefSeq" id="WP_202992483.1">
    <property type="nucleotide sequence ID" value="NZ_JAENHO010000004.1"/>
</dbReference>
<keyword evidence="3" id="KW-0804">Transcription</keyword>
<evidence type="ECO:0000256" key="1">
    <source>
        <dbReference type="ARBA" id="ARBA00023015"/>
    </source>
</evidence>
<dbReference type="PROSITE" id="PS50977">
    <property type="entry name" value="HTH_TETR_2"/>
    <property type="match status" value="1"/>
</dbReference>
<reference evidence="6 7" key="1">
    <citation type="submission" date="2021-01" db="EMBL/GenBank/DDBJ databases">
        <title>Actinoplanes sp. nov. LDG1-01 isolated from lichen.</title>
        <authorList>
            <person name="Saeng-In P."/>
            <person name="Phongsopitanun W."/>
            <person name="Kanchanasin P."/>
            <person name="Yuki M."/>
            <person name="Kudo T."/>
            <person name="Ohkuma M."/>
            <person name="Tanasupawat S."/>
        </authorList>
    </citation>
    <scope>NUCLEOTIDE SEQUENCE [LARGE SCALE GENOMIC DNA]</scope>
    <source>
        <strain evidence="6 7">LDG1-01</strain>
    </source>
</reference>
<proteinExistence type="predicted"/>
<dbReference type="Proteomes" id="UP000598996">
    <property type="component" value="Unassembled WGS sequence"/>
</dbReference>
<keyword evidence="2 4" id="KW-0238">DNA-binding</keyword>
<evidence type="ECO:0000256" key="3">
    <source>
        <dbReference type="ARBA" id="ARBA00023163"/>
    </source>
</evidence>
<dbReference type="PANTHER" id="PTHR30055">
    <property type="entry name" value="HTH-TYPE TRANSCRIPTIONAL REGULATOR RUTR"/>
    <property type="match status" value="1"/>
</dbReference>
<dbReference type="InterPro" id="IPR001647">
    <property type="entry name" value="HTH_TetR"/>
</dbReference>
<dbReference type="InterPro" id="IPR009057">
    <property type="entry name" value="Homeodomain-like_sf"/>
</dbReference>
<evidence type="ECO:0000313" key="6">
    <source>
        <dbReference type="EMBL" id="MBL7255961.1"/>
    </source>
</evidence>
<name>A0ABS1VQY2_9ACTN</name>
<keyword evidence="7" id="KW-1185">Reference proteome</keyword>
<dbReference type="PANTHER" id="PTHR30055:SF234">
    <property type="entry name" value="HTH-TYPE TRANSCRIPTIONAL REGULATOR BETI"/>
    <property type="match status" value="1"/>
</dbReference>
<evidence type="ECO:0000256" key="2">
    <source>
        <dbReference type="ARBA" id="ARBA00023125"/>
    </source>
</evidence>
<sequence length="187" mass="20120">MTSRADSADPRAERVRAQILEAALTLASTRRIEEISIPDIAAAAGVSRQSFYRHFTDRDSAIAAAITSSFRTWLDAANSGDPRARLRTLMDYAAEHGQLHRNVYPSAASQLASAAFRAELEPIAAELARRLLTTRHSIGQLDALGVLLSGGLMETVTRWTEGRGTDTPDETSATLLGALSAMLAENP</sequence>
<keyword evidence="1" id="KW-0805">Transcription regulation</keyword>
<dbReference type="EMBL" id="JAENHO010000004">
    <property type="protein sequence ID" value="MBL7255961.1"/>
    <property type="molecule type" value="Genomic_DNA"/>
</dbReference>
<dbReference type="Gene3D" id="1.10.357.10">
    <property type="entry name" value="Tetracycline Repressor, domain 2"/>
    <property type="match status" value="1"/>
</dbReference>